<evidence type="ECO:0000313" key="2">
    <source>
        <dbReference type="EMBL" id="PWU98954.1"/>
    </source>
</evidence>
<evidence type="ECO:0008006" key="4">
    <source>
        <dbReference type="Google" id="ProtNLM"/>
    </source>
</evidence>
<dbReference type="AlphaFoldDB" id="A0A2V2VS48"/>
<feature type="region of interest" description="Disordered" evidence="1">
    <location>
        <begin position="48"/>
        <end position="69"/>
    </location>
</feature>
<dbReference type="VEuPathDB" id="TriTrypDB:C3747_47g134"/>
<feature type="compositionally biased region" description="Acidic residues" evidence="1">
    <location>
        <begin position="147"/>
        <end position="161"/>
    </location>
</feature>
<name>A0A2V2VS48_TRYCR</name>
<evidence type="ECO:0000256" key="1">
    <source>
        <dbReference type="SAM" id="MobiDB-lite"/>
    </source>
</evidence>
<dbReference type="EMBL" id="PRFA01000010">
    <property type="protein sequence ID" value="PWU98954.1"/>
    <property type="molecule type" value="Genomic_DNA"/>
</dbReference>
<dbReference type="VEuPathDB" id="TriTrypDB:TcCLB.508409.60"/>
<accession>A0A2V2VS48</accession>
<dbReference type="PANTHER" id="PTHR12398">
    <property type="entry name" value="PROTEIN PHOSPHATASE INHIBITOR"/>
    <property type="match status" value="1"/>
</dbReference>
<dbReference type="VEuPathDB" id="TriTrypDB:TcG_01498"/>
<dbReference type="Proteomes" id="UP000246121">
    <property type="component" value="Unassembled WGS sequence"/>
</dbReference>
<dbReference type="InterPro" id="IPR007062">
    <property type="entry name" value="PPI-2"/>
</dbReference>
<gene>
    <name evidence="2" type="ORF">C4B63_10g504</name>
</gene>
<evidence type="ECO:0000313" key="3">
    <source>
        <dbReference type="Proteomes" id="UP000246121"/>
    </source>
</evidence>
<reference evidence="2 3" key="1">
    <citation type="journal article" date="2018" name="Microb. Genom.">
        <title>Expanding an expanded genome: long-read sequencing of Trypanosoma cruzi.</title>
        <authorList>
            <person name="Berna L."/>
            <person name="Rodriguez M."/>
            <person name="Chiribao M.L."/>
            <person name="Parodi-Talice A."/>
            <person name="Pita S."/>
            <person name="Rijo G."/>
            <person name="Alvarez-Valin F."/>
            <person name="Robello C."/>
        </authorList>
    </citation>
    <scope>NUCLEOTIDE SEQUENCE [LARGE SCALE GENOMIC DNA]</scope>
    <source>
        <strain evidence="2 3">Dm28c</strain>
    </source>
</reference>
<feature type="region of interest" description="Disordered" evidence="1">
    <location>
        <begin position="136"/>
        <end position="161"/>
    </location>
</feature>
<dbReference type="VEuPathDB" id="TriTrypDB:TcBrA4_0127430"/>
<dbReference type="VEuPathDB" id="TriTrypDB:C4B63_10g504"/>
<proteinExistence type="predicted"/>
<organism evidence="2 3">
    <name type="scientific">Trypanosoma cruzi</name>
    <dbReference type="NCBI Taxonomy" id="5693"/>
    <lineage>
        <taxon>Eukaryota</taxon>
        <taxon>Discoba</taxon>
        <taxon>Euglenozoa</taxon>
        <taxon>Kinetoplastea</taxon>
        <taxon>Metakinetoplastina</taxon>
        <taxon>Trypanosomatida</taxon>
        <taxon>Trypanosomatidae</taxon>
        <taxon>Trypanosoma</taxon>
        <taxon>Schizotrypanum</taxon>
    </lineage>
</organism>
<dbReference type="Pfam" id="PF04979">
    <property type="entry name" value="IPP-2"/>
    <property type="match status" value="1"/>
</dbReference>
<dbReference type="PANTHER" id="PTHR12398:SF20">
    <property type="entry name" value="PROTEIN PHOSPHATASE 1 REGULATORY INHIBITOR SUBUNIT 2"/>
    <property type="match status" value="1"/>
</dbReference>
<dbReference type="GO" id="GO:0009966">
    <property type="term" value="P:regulation of signal transduction"/>
    <property type="evidence" value="ECO:0007669"/>
    <property type="project" value="InterPro"/>
</dbReference>
<comment type="caution">
    <text evidence="2">The sequence shown here is derived from an EMBL/GenBank/DDBJ whole genome shotgun (WGS) entry which is preliminary data.</text>
</comment>
<sequence length="161" mass="18672">MTCRKHVVWDESNLEDNEEYRRLHPVTMRITEPKTPYEYAEFDEEGNFDDYSEATDGNNKLEDQGSSTWDPQINALARELKEEFLKDVNKQAAPISPSGRPMLLATVTNGEELERQHEEKFKRMRRAVYADEGANYKALLGKKHDGDDDGEEEEEEEEGEK</sequence>
<dbReference type="VEuPathDB" id="TriTrypDB:BCY84_14969"/>
<dbReference type="GO" id="GO:0004864">
    <property type="term" value="F:protein phosphatase inhibitor activity"/>
    <property type="evidence" value="ECO:0007669"/>
    <property type="project" value="InterPro"/>
</dbReference>
<protein>
    <recommendedName>
        <fullName evidence="4">Protein phosphatase inhibitor 2</fullName>
    </recommendedName>
</protein>